<dbReference type="SUPFAM" id="SSF81296">
    <property type="entry name" value="E set domains"/>
    <property type="match status" value="1"/>
</dbReference>
<sequence>MILYYLFIFFSFLCFFSFGIIPPENELLALNNIVQKFNLSIGNQPNPDYCSIFICSQTNGSLIDTLYLLANSIEYTPIGAKIAVSDLKQFTSVSSIFLNGFEIEYEFIYHKFENCQTLYYIETRGAMVINKTLPDYASINIDCKGLEGTEFKLSYISSKTHSFNIYGGNVNFITDVPKPTFFQNLRLKTKNIPDLKKIVFENLIINIDKDFNTSSLSAYYNTIGAKSTSLLNDDRNNGPNLPSEFLGDRWVSNDKYRDNLDVNGFLAPINNEQIDLTELKYSLLDFRKAGQLFNIQQNSKNVFPIKTGNSTTYLKFHNGNISQIYPLSQFGKASFISVVNSSITGDLGPYEPNNGFPTRLYDFTNNAITGTIDQSWCNSVLIVKNNRMNGTIPSCFTCYFDFPIMLVDNPSASTIYEAFQGNSFDNLNTNIKCTTFAPQIEKIRDKALHIFGNDIGFDSTFYKIDDIGICSSYNTIEFGKSYECISNNYSFKDLKYIKFNFKYPFDKDYYFPLIKRSPIISSVHFLNNNNLQVNGSYFSSYLGHVSQTITISNLIFEILDSSDFFTIQATPIQTIPIEKLEYPENTNTFDLLTLNTNSKITRVYINPSSINDKICKNDCTDNDHGICNLYLGVCVCLNDFIGDDCSNSKFFITSVQPSTTNGGEAIFFGSFLESINTISLTIGGIDCPITFNSSDTIKCTAQPGNGIKTVILKQNDKIFTGIGIYKYIELSIPCPNKCSNNGICNSTTGICKCNNGYTLYDCSALLNTDNGSGGNNNNGGTNTTIDPGTGSTNITDSQTHFQIYLKSLIEVDINNNEVKSYSLLKNWIFNKTENEIEPNKYILKQQLVNNTAPNSNGCIITSTIEEIKDKNGKEFTFAGTSFVVSSGSIKFTISIANYTYQSNLNTLKLELMSSVDKIDKINNCNSKDTEIDTTNVNDISTFNYIKISKNNKIFSGRFINKVLSDGRSTFFTTSARNDSNSIIVSLNLPHCINECLIDPDFSVLLSNDFKSECGDSSRKWFLPVVIVVPVLGATILFIVFFILYKKSTTLKIMLHAAKLKKLNTNK</sequence>
<reference evidence="5 6" key="1">
    <citation type="journal article" date="2005" name="Nature">
        <title>The genome of the social amoeba Dictyostelium discoideum.</title>
        <authorList>
            <consortium name="The Dictyostelium discoideum Sequencing Consortium"/>
            <person name="Eichinger L."/>
            <person name="Pachebat J.A."/>
            <person name="Glockner G."/>
            <person name="Rajandream M.A."/>
            <person name="Sucgang R."/>
            <person name="Berriman M."/>
            <person name="Song J."/>
            <person name="Olsen R."/>
            <person name="Szafranski K."/>
            <person name="Xu Q."/>
            <person name="Tunggal B."/>
            <person name="Kummerfeld S."/>
            <person name="Madera M."/>
            <person name="Konfortov B.A."/>
            <person name="Rivero F."/>
            <person name="Bankier A.T."/>
            <person name="Lehmann R."/>
            <person name="Hamlin N."/>
            <person name="Davies R."/>
            <person name="Gaudet P."/>
            <person name="Fey P."/>
            <person name="Pilcher K."/>
            <person name="Chen G."/>
            <person name="Saunders D."/>
            <person name="Sodergren E."/>
            <person name="Davis P."/>
            <person name="Kerhornou A."/>
            <person name="Nie X."/>
            <person name="Hall N."/>
            <person name="Anjard C."/>
            <person name="Hemphill L."/>
            <person name="Bason N."/>
            <person name="Farbrother P."/>
            <person name="Desany B."/>
            <person name="Just E."/>
            <person name="Morio T."/>
            <person name="Rost R."/>
            <person name="Churcher C."/>
            <person name="Cooper J."/>
            <person name="Haydock S."/>
            <person name="van Driessche N."/>
            <person name="Cronin A."/>
            <person name="Goodhead I."/>
            <person name="Muzny D."/>
            <person name="Mourier T."/>
            <person name="Pain A."/>
            <person name="Lu M."/>
            <person name="Harper D."/>
            <person name="Lindsay R."/>
            <person name="Hauser H."/>
            <person name="James K."/>
            <person name="Quiles M."/>
            <person name="Madan Babu M."/>
            <person name="Saito T."/>
            <person name="Buchrieser C."/>
            <person name="Wardroper A."/>
            <person name="Felder M."/>
            <person name="Thangavelu M."/>
            <person name="Johnson D."/>
            <person name="Knights A."/>
            <person name="Loulseged H."/>
            <person name="Mungall K."/>
            <person name="Oliver K."/>
            <person name="Price C."/>
            <person name="Quail M.A."/>
            <person name="Urushihara H."/>
            <person name="Hernandez J."/>
            <person name="Rabbinowitsch E."/>
            <person name="Steffen D."/>
            <person name="Sanders M."/>
            <person name="Ma J."/>
            <person name="Kohara Y."/>
            <person name="Sharp S."/>
            <person name="Simmonds M."/>
            <person name="Spiegler S."/>
            <person name="Tivey A."/>
            <person name="Sugano S."/>
            <person name="White B."/>
            <person name="Walker D."/>
            <person name="Woodward J."/>
            <person name="Winckler T."/>
            <person name="Tanaka Y."/>
            <person name="Shaulsky G."/>
            <person name="Schleicher M."/>
            <person name="Weinstock G."/>
            <person name="Rosenthal A."/>
            <person name="Cox E.C."/>
            <person name="Chisholm R.L."/>
            <person name="Gibbs R."/>
            <person name="Loomis W.F."/>
            <person name="Platzer M."/>
            <person name="Kay R.R."/>
            <person name="Williams J."/>
            <person name="Dear P.H."/>
            <person name="Noegel A.A."/>
            <person name="Barrell B."/>
            <person name="Kuspa A."/>
        </authorList>
    </citation>
    <scope>NUCLEOTIDE SEQUENCE [LARGE SCALE GENOMIC DNA]</scope>
    <source>
        <strain evidence="5 6">AX4</strain>
    </source>
</reference>
<evidence type="ECO:0000256" key="3">
    <source>
        <dbReference type="SAM" id="SignalP"/>
    </source>
</evidence>
<dbReference type="AlphaFoldDB" id="Q55AW2"/>
<dbReference type="InterPro" id="IPR053331">
    <property type="entry name" value="EGF-like_comC"/>
</dbReference>
<name>Q55AW2_DICDI</name>
<organism evidence="5 6">
    <name type="scientific">Dictyostelium discoideum</name>
    <name type="common">Social amoeba</name>
    <dbReference type="NCBI Taxonomy" id="44689"/>
    <lineage>
        <taxon>Eukaryota</taxon>
        <taxon>Amoebozoa</taxon>
        <taxon>Evosea</taxon>
        <taxon>Eumycetozoa</taxon>
        <taxon>Dictyostelia</taxon>
        <taxon>Dictyosteliales</taxon>
        <taxon>Dictyosteliaceae</taxon>
        <taxon>Dictyostelium</taxon>
    </lineage>
</organism>
<feature type="chain" id="PRO_5004250252" description="EGF-like domain-containing protein" evidence="3">
    <location>
        <begin position="20"/>
        <end position="1066"/>
    </location>
</feature>
<evidence type="ECO:0000259" key="4">
    <source>
        <dbReference type="PROSITE" id="PS50026"/>
    </source>
</evidence>
<gene>
    <name evidence="5" type="ORF">DDB_G0271638</name>
</gene>
<dbReference type="dictyBase" id="DDB_G0271638"/>
<dbReference type="VEuPathDB" id="AmoebaDB:DDB_G0271638"/>
<dbReference type="SMART" id="SM00181">
    <property type="entry name" value="EGF"/>
    <property type="match status" value="2"/>
</dbReference>
<feature type="domain" description="EGF-like" evidence="4">
    <location>
        <begin position="730"/>
        <end position="763"/>
    </location>
</feature>
<proteinExistence type="predicted"/>
<keyword evidence="2" id="KW-0472">Membrane</keyword>
<dbReference type="PROSITE" id="PS50026">
    <property type="entry name" value="EGF_3"/>
    <property type="match status" value="1"/>
</dbReference>
<dbReference type="PhylomeDB" id="Q55AW2"/>
<dbReference type="RefSeq" id="XP_645584.1">
    <property type="nucleotide sequence ID" value="XM_640492.1"/>
</dbReference>
<evidence type="ECO:0000256" key="1">
    <source>
        <dbReference type="PROSITE-ProRule" id="PRU00076"/>
    </source>
</evidence>
<protein>
    <recommendedName>
        <fullName evidence="4">EGF-like domain-containing protein</fullName>
    </recommendedName>
</protein>
<keyword evidence="1" id="KW-0245">EGF-like domain</keyword>
<evidence type="ECO:0000313" key="6">
    <source>
        <dbReference type="Proteomes" id="UP000002195"/>
    </source>
</evidence>
<dbReference type="PROSITE" id="PS00022">
    <property type="entry name" value="EGF_1"/>
    <property type="match status" value="1"/>
</dbReference>
<dbReference type="PANTHER" id="PTHR24032">
    <property type="entry name" value="EGF-LIKE DOMAIN-CONTAINING PROTEIN-RELATED-RELATED"/>
    <property type="match status" value="1"/>
</dbReference>
<dbReference type="PaxDb" id="44689-DDB0216880"/>
<dbReference type="InterPro" id="IPR057015">
    <property type="entry name" value="B-sand_ComC_2nd"/>
</dbReference>
<keyword evidence="6" id="KW-1185">Reference proteome</keyword>
<dbReference type="InterPro" id="IPR014756">
    <property type="entry name" value="Ig_E-set"/>
</dbReference>
<evidence type="ECO:0000256" key="2">
    <source>
        <dbReference type="SAM" id="Phobius"/>
    </source>
</evidence>
<feature type="transmembrane region" description="Helical" evidence="2">
    <location>
        <begin position="1020"/>
        <end position="1044"/>
    </location>
</feature>
<dbReference type="FunCoup" id="Q55AW2">
    <property type="interactions" value="82"/>
</dbReference>
<evidence type="ECO:0000313" key="5">
    <source>
        <dbReference type="EMBL" id="EAL71683.1"/>
    </source>
</evidence>
<dbReference type="PANTHER" id="PTHR24032:SF18">
    <property type="entry name" value="EGF-LIKE DOMAIN-CONTAINING PROTEIN"/>
    <property type="match status" value="1"/>
</dbReference>
<dbReference type="KEGG" id="ddi:DDB_G0271638"/>
<dbReference type="OMA" id="ANSIEYT"/>
<keyword evidence="2" id="KW-0812">Transmembrane</keyword>
<dbReference type="Proteomes" id="UP000002195">
    <property type="component" value="Unassembled WGS sequence"/>
</dbReference>
<dbReference type="EMBL" id="AAFI02000006">
    <property type="protein sequence ID" value="EAL71683.1"/>
    <property type="molecule type" value="Genomic_DNA"/>
</dbReference>
<feature type="disulfide bond" evidence="1">
    <location>
        <begin position="734"/>
        <end position="744"/>
    </location>
</feature>
<dbReference type="PROSITE" id="PS01186">
    <property type="entry name" value="EGF_2"/>
    <property type="match status" value="1"/>
</dbReference>
<dbReference type="GeneID" id="8618037"/>
<accession>Q55AW2</accession>
<feature type="disulfide bond" evidence="1">
    <location>
        <begin position="753"/>
        <end position="762"/>
    </location>
</feature>
<dbReference type="InterPro" id="IPR054484">
    <property type="entry name" value="ComC_SSD"/>
</dbReference>
<dbReference type="InterPro" id="IPR000742">
    <property type="entry name" value="EGF"/>
</dbReference>
<dbReference type="Pfam" id="PF22933">
    <property type="entry name" value="ComC_SSD"/>
    <property type="match status" value="1"/>
</dbReference>
<dbReference type="Pfam" id="PF24141">
    <property type="entry name" value="LRR_ComC"/>
    <property type="match status" value="1"/>
</dbReference>
<dbReference type="HOGENOM" id="CLU_003793_0_0_1"/>
<feature type="signal peptide" evidence="3">
    <location>
        <begin position="1"/>
        <end position="19"/>
    </location>
</feature>
<comment type="caution">
    <text evidence="1">Lacks conserved residue(s) required for the propagation of feature annotation.</text>
</comment>
<dbReference type="eggNOG" id="ENOG502SQ9A">
    <property type="taxonomic scope" value="Eukaryota"/>
</dbReference>
<dbReference type="InParanoid" id="Q55AW2"/>
<comment type="caution">
    <text evidence="5">The sequence shown here is derived from an EMBL/GenBank/DDBJ whole genome shotgun (WGS) entry which is preliminary data.</text>
</comment>
<keyword evidence="2" id="KW-1133">Transmembrane helix</keyword>
<keyword evidence="1" id="KW-1015">Disulfide bond</keyword>
<dbReference type="Pfam" id="PF24143">
    <property type="entry name" value="Beta-sand_ComC_2nd"/>
    <property type="match status" value="1"/>
</dbReference>
<keyword evidence="3" id="KW-0732">Signal</keyword>
<dbReference type="Gene3D" id="2.10.25.10">
    <property type="entry name" value="Laminin"/>
    <property type="match status" value="1"/>
</dbReference>
<dbReference type="InterPro" id="IPR057013">
    <property type="entry name" value="LRR_ComC"/>
</dbReference>
<dbReference type="Pfam" id="PF24142">
    <property type="entry name" value="Beta-sand_ComC_1st"/>
    <property type="match status" value="1"/>
</dbReference>
<dbReference type="InterPro" id="IPR057014">
    <property type="entry name" value="B-sand_ComC_1st"/>
</dbReference>